<sequence>MPQPSHRATSPVDHAHAFLWMLRADGPYPSGIREEVMRLKRYQTWLRRFWFRMKFEFEAGFNQDRDR</sequence>
<evidence type="ECO:0000313" key="1">
    <source>
        <dbReference type="EMBL" id="PNR00602.1"/>
    </source>
</evidence>
<dbReference type="EMBL" id="POWG01000001">
    <property type="protein sequence ID" value="PNR00602.1"/>
    <property type="molecule type" value="Genomic_DNA"/>
</dbReference>
<protein>
    <submittedName>
        <fullName evidence="1">Uncharacterized protein</fullName>
    </submittedName>
</protein>
<reference evidence="1 2" key="1">
    <citation type="submission" date="2018-01" db="EMBL/GenBank/DDBJ databases">
        <title>Whole genome sequence of Azospirillum brasilense REC3 isolated from strawberry roots.</title>
        <authorList>
            <person name="Fontana C.A."/>
            <person name="Salazar S.M."/>
            <person name="Bassi D."/>
            <person name="Puglisi E."/>
            <person name="Lovaisa N.C."/>
            <person name="Toffoli L.M."/>
            <person name="Pedraza R."/>
            <person name="Cocconcelli P.S."/>
        </authorList>
    </citation>
    <scope>NUCLEOTIDE SEQUENCE [LARGE SCALE GENOMIC DNA]</scope>
    <source>
        <strain evidence="1 2">REC3</strain>
    </source>
</reference>
<gene>
    <name evidence="1" type="ORF">C1S70_00330</name>
</gene>
<dbReference type="AlphaFoldDB" id="A0A2K1G730"/>
<dbReference type="Proteomes" id="UP000236268">
    <property type="component" value="Unassembled WGS sequence"/>
</dbReference>
<proteinExistence type="predicted"/>
<evidence type="ECO:0000313" key="2">
    <source>
        <dbReference type="Proteomes" id="UP000236268"/>
    </source>
</evidence>
<comment type="caution">
    <text evidence="1">The sequence shown here is derived from an EMBL/GenBank/DDBJ whole genome shotgun (WGS) entry which is preliminary data.</text>
</comment>
<organism evidence="1 2">
    <name type="scientific">Azospirillum argentinense</name>
    <dbReference type="NCBI Taxonomy" id="2970906"/>
    <lineage>
        <taxon>Bacteria</taxon>
        <taxon>Pseudomonadati</taxon>
        <taxon>Pseudomonadota</taxon>
        <taxon>Alphaproteobacteria</taxon>
        <taxon>Rhodospirillales</taxon>
        <taxon>Azospirillaceae</taxon>
        <taxon>Azospirillum</taxon>
    </lineage>
</organism>
<name>A0A2K1G730_9PROT</name>
<accession>A0A2K1G730</accession>